<dbReference type="Pfam" id="PF09981">
    <property type="entry name" value="DUF2218"/>
    <property type="match status" value="1"/>
</dbReference>
<name>A0ABW5DW10_9PROT</name>
<protein>
    <submittedName>
        <fullName evidence="3">DUF2218 domain-containing protein</fullName>
    </submittedName>
</protein>
<dbReference type="Proteomes" id="UP001597295">
    <property type="component" value="Unassembled WGS sequence"/>
</dbReference>
<dbReference type="SUPFAM" id="SSF63380">
    <property type="entry name" value="Riboflavin synthase domain-like"/>
    <property type="match status" value="1"/>
</dbReference>
<dbReference type="PANTHER" id="PTHR30157:SF0">
    <property type="entry name" value="NADPH-DEPENDENT FERRIC-CHELATE REDUCTASE"/>
    <property type="match status" value="1"/>
</dbReference>
<dbReference type="InterPro" id="IPR039261">
    <property type="entry name" value="FNR_nucleotide-bd"/>
</dbReference>
<dbReference type="InterPro" id="IPR039374">
    <property type="entry name" value="SIP_fam"/>
</dbReference>
<gene>
    <name evidence="3" type="ORF">ACFSM5_19735</name>
</gene>
<comment type="caution">
    <text evidence="3">The sequence shown here is derived from an EMBL/GenBank/DDBJ whole genome shotgun (WGS) entry which is preliminary data.</text>
</comment>
<dbReference type="Gene3D" id="3.30.310.50">
    <property type="entry name" value="Alpha-D-phosphohexomutase, C-terminal domain"/>
    <property type="match status" value="1"/>
</dbReference>
<dbReference type="PROSITE" id="PS51384">
    <property type="entry name" value="FAD_FR"/>
    <property type="match status" value="1"/>
</dbReference>
<dbReference type="RefSeq" id="WP_379878316.1">
    <property type="nucleotide sequence ID" value="NZ_JBHUIP010000016.1"/>
</dbReference>
<accession>A0ABW5DW10</accession>
<proteinExistence type="inferred from homology"/>
<dbReference type="InterPro" id="IPR013113">
    <property type="entry name" value="SIP_FAD-bd"/>
</dbReference>
<dbReference type="PANTHER" id="PTHR30157">
    <property type="entry name" value="FERRIC REDUCTASE, NADPH-DEPENDENT"/>
    <property type="match status" value="1"/>
</dbReference>
<comment type="similarity">
    <text evidence="1">Belongs to the SIP oxidoreductase family.</text>
</comment>
<dbReference type="Pfam" id="PF08021">
    <property type="entry name" value="FAD_binding_9"/>
    <property type="match status" value="1"/>
</dbReference>
<dbReference type="CDD" id="cd06193">
    <property type="entry name" value="siderophore_interacting"/>
    <property type="match status" value="1"/>
</dbReference>
<dbReference type="InterPro" id="IPR017938">
    <property type="entry name" value="Riboflavin_synthase-like_b-brl"/>
</dbReference>
<dbReference type="EMBL" id="JBHUIP010000016">
    <property type="protein sequence ID" value="MFD2265144.1"/>
    <property type="molecule type" value="Genomic_DNA"/>
</dbReference>
<evidence type="ECO:0000313" key="4">
    <source>
        <dbReference type="Proteomes" id="UP001597295"/>
    </source>
</evidence>
<evidence type="ECO:0000256" key="1">
    <source>
        <dbReference type="ARBA" id="ARBA00035644"/>
    </source>
</evidence>
<feature type="domain" description="FAD-binding FR-type" evidence="2">
    <location>
        <begin position="105"/>
        <end position="228"/>
    </location>
</feature>
<dbReference type="Gene3D" id="3.40.50.80">
    <property type="entry name" value="Nucleotide-binding domain of ferredoxin-NADP reductase (FNR) module"/>
    <property type="match status" value="1"/>
</dbReference>
<reference evidence="4" key="1">
    <citation type="journal article" date="2019" name="Int. J. Syst. Evol. Microbiol.">
        <title>The Global Catalogue of Microorganisms (GCM) 10K type strain sequencing project: providing services to taxonomists for standard genome sequencing and annotation.</title>
        <authorList>
            <consortium name="The Broad Institute Genomics Platform"/>
            <consortium name="The Broad Institute Genome Sequencing Center for Infectious Disease"/>
            <person name="Wu L."/>
            <person name="Ma J."/>
        </authorList>
    </citation>
    <scope>NUCLEOTIDE SEQUENCE [LARGE SCALE GENOMIC DNA]</scope>
    <source>
        <strain evidence="4">CGMCC 1.19062</strain>
    </source>
</reference>
<dbReference type="InterPro" id="IPR007037">
    <property type="entry name" value="SIP_rossman_dom"/>
</dbReference>
<evidence type="ECO:0000313" key="3">
    <source>
        <dbReference type="EMBL" id="MFD2265144.1"/>
    </source>
</evidence>
<dbReference type="Gene3D" id="2.40.30.10">
    <property type="entry name" value="Translation factors"/>
    <property type="match status" value="1"/>
</dbReference>
<dbReference type="InterPro" id="IPR017927">
    <property type="entry name" value="FAD-bd_FR_type"/>
</dbReference>
<sequence length="361" mass="39651">MTLVSEVRVGVADPGKLIDAICEHFVEHDAKITRTAKGGEAKFSIGRTVMKIDGRELVFRVEAEDMGYIDLMRAGVAYHLEEFVGPGTVPNLVWVGDGCETRTPAYFRELKVVGARTITPHMRRVTLSGERLDRFNLGGLHIRLLIPPVGRAPVWPGFGVNGILIWPPGEDALTLRTYTIRGIDVAAGTMDFDVVLHGDDTAGSRWASHCQPGDIVGILGPGGGEVPDADWVLLAGDETALPAIARILEDMPASTKGRAFIEVADAAEEQTLVNNTGIEVTWLHRDGAEPGTTHLLEAAVRTVEWPTEGRNFAWTASEFSAFKSLRRYFRNELELDKTQHYCVAYWRRGTTEDDFAGKPTE</sequence>
<keyword evidence="4" id="KW-1185">Reference proteome</keyword>
<dbReference type="Pfam" id="PF04954">
    <property type="entry name" value="SIP"/>
    <property type="match status" value="1"/>
</dbReference>
<organism evidence="3 4">
    <name type="scientific">Lacibacterium aquatile</name>
    <dbReference type="NCBI Taxonomy" id="1168082"/>
    <lineage>
        <taxon>Bacteria</taxon>
        <taxon>Pseudomonadati</taxon>
        <taxon>Pseudomonadota</taxon>
        <taxon>Alphaproteobacteria</taxon>
        <taxon>Rhodospirillales</taxon>
        <taxon>Rhodospirillaceae</taxon>
    </lineage>
</organism>
<evidence type="ECO:0000259" key="2">
    <source>
        <dbReference type="PROSITE" id="PS51384"/>
    </source>
</evidence>
<dbReference type="InterPro" id="IPR014543">
    <property type="entry name" value="UCP028291"/>
</dbReference>